<evidence type="ECO:0000256" key="1">
    <source>
        <dbReference type="SAM" id="Phobius"/>
    </source>
</evidence>
<name>G0MH82_CAEBE</name>
<proteinExistence type="predicted"/>
<keyword evidence="1" id="KW-0812">Transmembrane</keyword>
<reference evidence="3" key="1">
    <citation type="submission" date="2011-07" db="EMBL/GenBank/DDBJ databases">
        <authorList>
            <consortium name="Caenorhabditis brenneri Sequencing and Analysis Consortium"/>
            <person name="Wilson R.K."/>
        </authorList>
    </citation>
    <scope>NUCLEOTIDE SEQUENCE [LARGE SCALE GENOMIC DNA]</scope>
    <source>
        <strain evidence="3">PB2801</strain>
    </source>
</reference>
<keyword evidence="1" id="KW-1133">Transmembrane helix</keyword>
<dbReference type="HOGENOM" id="CLU_2706995_0_0_1"/>
<protein>
    <submittedName>
        <fullName evidence="2">Uncharacterized protein</fullName>
    </submittedName>
</protein>
<dbReference type="InParanoid" id="G0MH82"/>
<evidence type="ECO:0000313" key="2">
    <source>
        <dbReference type="EMBL" id="EGT58117.1"/>
    </source>
</evidence>
<gene>
    <name evidence="2" type="ORF">CAEBREN_04633</name>
</gene>
<keyword evidence="1" id="KW-0472">Membrane</keyword>
<dbReference type="EMBL" id="GL379794">
    <property type="protein sequence ID" value="EGT58117.1"/>
    <property type="molecule type" value="Genomic_DNA"/>
</dbReference>
<evidence type="ECO:0000313" key="3">
    <source>
        <dbReference type="Proteomes" id="UP000008068"/>
    </source>
</evidence>
<dbReference type="AlphaFoldDB" id="G0MH82"/>
<keyword evidence="3" id="KW-1185">Reference proteome</keyword>
<accession>G0MH82</accession>
<sequence length="73" mass="8270">MRSPPLNCLKTAHDVKRTGKCHLLQCFRHVPSRNSSHNIMIVLFVPHLATSSIIAASNSLPIAMRKQKYLNFE</sequence>
<dbReference type="Proteomes" id="UP000008068">
    <property type="component" value="Unassembled WGS sequence"/>
</dbReference>
<feature type="transmembrane region" description="Helical" evidence="1">
    <location>
        <begin position="39"/>
        <end position="60"/>
    </location>
</feature>
<organism evidence="3">
    <name type="scientific">Caenorhabditis brenneri</name>
    <name type="common">Nematode worm</name>
    <dbReference type="NCBI Taxonomy" id="135651"/>
    <lineage>
        <taxon>Eukaryota</taxon>
        <taxon>Metazoa</taxon>
        <taxon>Ecdysozoa</taxon>
        <taxon>Nematoda</taxon>
        <taxon>Chromadorea</taxon>
        <taxon>Rhabditida</taxon>
        <taxon>Rhabditina</taxon>
        <taxon>Rhabditomorpha</taxon>
        <taxon>Rhabditoidea</taxon>
        <taxon>Rhabditidae</taxon>
        <taxon>Peloderinae</taxon>
        <taxon>Caenorhabditis</taxon>
    </lineage>
</organism>